<keyword evidence="3" id="KW-1185">Reference proteome</keyword>
<protein>
    <submittedName>
        <fullName evidence="2">Rod binding domain-containing protein</fullName>
    </submittedName>
</protein>
<feature type="compositionally biased region" description="Basic and acidic residues" evidence="1">
    <location>
        <begin position="138"/>
        <end position="152"/>
    </location>
</feature>
<proteinExistence type="predicted"/>
<feature type="compositionally biased region" description="Low complexity" evidence="1">
    <location>
        <begin position="25"/>
        <end position="45"/>
    </location>
</feature>
<dbReference type="RefSeq" id="WP_184214026.1">
    <property type="nucleotide sequence ID" value="NZ_JACHIP010000001.1"/>
</dbReference>
<evidence type="ECO:0000313" key="2">
    <source>
        <dbReference type="EMBL" id="MBB5056375.1"/>
    </source>
</evidence>
<gene>
    <name evidence="2" type="ORF">HDF16_001044</name>
</gene>
<sequence>MFDSSSLLISQSGLQDAQAARLLSGAKTASTSTSATATSTGASGTEDAKIDKAGHDFESILLGSWLSQAEQSFAKVPGGDGQDEDDDSGKDQFQGIAMQALAGSLTASGGIGIAKMITSNLHKAADHKAESAAATKVEGSERAKISAGGGKE</sequence>
<dbReference type="EMBL" id="JACHIP010000001">
    <property type="protein sequence ID" value="MBB5056375.1"/>
    <property type="molecule type" value="Genomic_DNA"/>
</dbReference>
<comment type="caution">
    <text evidence="2">The sequence shown here is derived from an EMBL/GenBank/DDBJ whole genome shotgun (WGS) entry which is preliminary data.</text>
</comment>
<evidence type="ECO:0000256" key="1">
    <source>
        <dbReference type="SAM" id="MobiDB-lite"/>
    </source>
</evidence>
<dbReference type="Proteomes" id="UP000540989">
    <property type="component" value="Unassembled WGS sequence"/>
</dbReference>
<dbReference type="AlphaFoldDB" id="A0A7W8E3Q4"/>
<feature type="region of interest" description="Disordered" evidence="1">
    <location>
        <begin position="131"/>
        <end position="152"/>
    </location>
</feature>
<accession>A0A7W8E3Q4</accession>
<name>A0A7W8E3Q4_9BACT</name>
<evidence type="ECO:0000313" key="3">
    <source>
        <dbReference type="Proteomes" id="UP000540989"/>
    </source>
</evidence>
<reference evidence="2 3" key="1">
    <citation type="submission" date="2020-08" db="EMBL/GenBank/DDBJ databases">
        <title>Genomic Encyclopedia of Type Strains, Phase IV (KMG-V): Genome sequencing to study the core and pangenomes of soil and plant-associated prokaryotes.</title>
        <authorList>
            <person name="Whitman W."/>
        </authorList>
    </citation>
    <scope>NUCLEOTIDE SEQUENCE [LARGE SCALE GENOMIC DNA]</scope>
    <source>
        <strain evidence="2 3">M8UP14</strain>
    </source>
</reference>
<feature type="region of interest" description="Disordered" evidence="1">
    <location>
        <begin position="72"/>
        <end position="93"/>
    </location>
</feature>
<feature type="region of interest" description="Disordered" evidence="1">
    <location>
        <begin position="25"/>
        <end position="48"/>
    </location>
</feature>
<organism evidence="2 3">
    <name type="scientific">Granulicella aggregans</name>
    <dbReference type="NCBI Taxonomy" id="474949"/>
    <lineage>
        <taxon>Bacteria</taxon>
        <taxon>Pseudomonadati</taxon>
        <taxon>Acidobacteriota</taxon>
        <taxon>Terriglobia</taxon>
        <taxon>Terriglobales</taxon>
        <taxon>Acidobacteriaceae</taxon>
        <taxon>Granulicella</taxon>
    </lineage>
</organism>